<evidence type="ECO:0000256" key="2">
    <source>
        <dbReference type="ARBA" id="ARBA00022448"/>
    </source>
</evidence>
<keyword evidence="5 7" id="KW-0472">Membrane</keyword>
<evidence type="ECO:0000256" key="3">
    <source>
        <dbReference type="ARBA" id="ARBA00022692"/>
    </source>
</evidence>
<dbReference type="FunFam" id="1.20.1080.10:FF:000011">
    <property type="entry name" value="Formate family transporter"/>
    <property type="match status" value="1"/>
</dbReference>
<reference evidence="8 9" key="1">
    <citation type="submission" date="2016-07" db="EMBL/GenBank/DDBJ databases">
        <title>Pervasive Adenine N6-methylation of Active Genes in Fungi.</title>
        <authorList>
            <consortium name="DOE Joint Genome Institute"/>
            <person name="Mondo S.J."/>
            <person name="Dannebaum R.O."/>
            <person name="Kuo R.C."/>
            <person name="Labutti K."/>
            <person name="Haridas S."/>
            <person name="Kuo A."/>
            <person name="Salamov A."/>
            <person name="Ahrendt S.R."/>
            <person name="Lipzen A."/>
            <person name="Sullivan W."/>
            <person name="Andreopoulos W.B."/>
            <person name="Clum A."/>
            <person name="Lindquist E."/>
            <person name="Daum C."/>
            <person name="Ramamoorthy G.K."/>
            <person name="Gryganskyi A."/>
            <person name="Culley D."/>
            <person name="Magnuson J.K."/>
            <person name="James T.Y."/>
            <person name="O'Malley M.A."/>
            <person name="Stajich J.E."/>
            <person name="Spatafora J.W."/>
            <person name="Visel A."/>
            <person name="Grigoriev I.V."/>
        </authorList>
    </citation>
    <scope>NUCLEOTIDE SEQUENCE [LARGE SCALE GENOMIC DNA]</scope>
    <source>
        <strain evidence="8 9">62-1032</strain>
    </source>
</reference>
<dbReference type="GO" id="GO:0005886">
    <property type="term" value="C:plasma membrane"/>
    <property type="evidence" value="ECO:0007669"/>
    <property type="project" value="TreeGrafter"/>
</dbReference>
<evidence type="ECO:0000256" key="6">
    <source>
        <dbReference type="ARBA" id="ARBA00049660"/>
    </source>
</evidence>
<protein>
    <submittedName>
        <fullName evidence="8">Putative formate/nitrite transporter</fullName>
    </submittedName>
</protein>
<proteinExistence type="inferred from homology"/>
<dbReference type="GO" id="GO:0015707">
    <property type="term" value="P:nitrite transport"/>
    <property type="evidence" value="ECO:0007669"/>
    <property type="project" value="TreeGrafter"/>
</dbReference>
<keyword evidence="4 7" id="KW-1133">Transmembrane helix</keyword>
<dbReference type="STRING" id="106004.A0A1Y2F5Y8"/>
<feature type="transmembrane region" description="Helical" evidence="7">
    <location>
        <begin position="71"/>
        <end position="97"/>
    </location>
</feature>
<organism evidence="8 9">
    <name type="scientific">Leucosporidium creatinivorum</name>
    <dbReference type="NCBI Taxonomy" id="106004"/>
    <lineage>
        <taxon>Eukaryota</taxon>
        <taxon>Fungi</taxon>
        <taxon>Dikarya</taxon>
        <taxon>Basidiomycota</taxon>
        <taxon>Pucciniomycotina</taxon>
        <taxon>Microbotryomycetes</taxon>
        <taxon>Leucosporidiales</taxon>
        <taxon>Leucosporidium</taxon>
    </lineage>
</organism>
<dbReference type="PANTHER" id="PTHR30520:SF6">
    <property type="entry name" value="FORMATE_NITRATE FAMILY TRANSPORTER (EUROFUNG)"/>
    <property type="match status" value="1"/>
</dbReference>
<feature type="transmembrane region" description="Helical" evidence="7">
    <location>
        <begin position="195"/>
        <end position="215"/>
    </location>
</feature>
<gene>
    <name evidence="8" type="ORF">BCR35DRAFT_352861</name>
</gene>
<sequence>MLEAHTPQRTTELWLAAAEKKHAEGWMLAFPKAVMGGILLSFGAMVSLMVGGGSHGLATDNPGLNKLITAAIFPIGLIMIILTGSELVTSNMAVFVVSTLRRRTPWWSYPANILPVFLGNLAGSLIVAGLFAKSSGIFDADPYRSYVITFATNKLHPNWGQIFVKGIACNFLVCVAVFQATAARDLISKVVAAELPVFVFVCLGYDHVVANMLFIPLGLMLGADFGSGYYIYKSMIPAFLGNAVGAALLAMPLTLFFLTGSKSSSGAGGLVARTDEEARVDSAGSSVSGLGKE</sequence>
<dbReference type="PANTHER" id="PTHR30520">
    <property type="entry name" value="FORMATE TRANSPORTER-RELATED"/>
    <property type="match status" value="1"/>
</dbReference>
<dbReference type="EMBL" id="MCGR01000028">
    <property type="protein sequence ID" value="ORY78904.1"/>
    <property type="molecule type" value="Genomic_DNA"/>
</dbReference>
<comment type="caution">
    <text evidence="8">The sequence shown here is derived from an EMBL/GenBank/DDBJ whole genome shotgun (WGS) entry which is preliminary data.</text>
</comment>
<evidence type="ECO:0000256" key="7">
    <source>
        <dbReference type="SAM" id="Phobius"/>
    </source>
</evidence>
<dbReference type="OrthoDB" id="4829at2759"/>
<dbReference type="AlphaFoldDB" id="A0A1Y2F5Y8"/>
<dbReference type="InterPro" id="IPR024002">
    <property type="entry name" value="For/NO2_transpt_CS"/>
</dbReference>
<keyword evidence="3 7" id="KW-0812">Transmembrane</keyword>
<comment type="subcellular location">
    <subcellularLocation>
        <location evidence="1">Membrane</location>
        <topology evidence="1">Multi-pass membrane protein</topology>
    </subcellularLocation>
</comment>
<name>A0A1Y2F5Y8_9BASI</name>
<dbReference type="InterPro" id="IPR023271">
    <property type="entry name" value="Aquaporin-like"/>
</dbReference>
<feature type="transmembrane region" description="Helical" evidence="7">
    <location>
        <begin position="162"/>
        <end position="183"/>
    </location>
</feature>
<feature type="transmembrane region" description="Helical" evidence="7">
    <location>
        <begin position="235"/>
        <end position="258"/>
    </location>
</feature>
<keyword evidence="9" id="KW-1185">Reference proteome</keyword>
<dbReference type="InterPro" id="IPR000292">
    <property type="entry name" value="For/NO2_transpt"/>
</dbReference>
<evidence type="ECO:0000256" key="4">
    <source>
        <dbReference type="ARBA" id="ARBA00022989"/>
    </source>
</evidence>
<feature type="transmembrane region" description="Helical" evidence="7">
    <location>
        <begin position="29"/>
        <end position="51"/>
    </location>
</feature>
<dbReference type="PROSITE" id="PS01006">
    <property type="entry name" value="FORMATE_NITRITE_TP_2"/>
    <property type="match status" value="1"/>
</dbReference>
<keyword evidence="2" id="KW-0813">Transport</keyword>
<dbReference type="Pfam" id="PF01226">
    <property type="entry name" value="Form_Nir_trans"/>
    <property type="match status" value="1"/>
</dbReference>
<dbReference type="GO" id="GO:0015513">
    <property type="term" value="F:high-affinity secondary active nitrite transmembrane transporter activity"/>
    <property type="evidence" value="ECO:0007669"/>
    <property type="project" value="TreeGrafter"/>
</dbReference>
<dbReference type="InParanoid" id="A0A1Y2F5Y8"/>
<comment type="similarity">
    <text evidence="6">Belongs to the FNT transporter (TC 1.A.16) family.</text>
</comment>
<evidence type="ECO:0000256" key="1">
    <source>
        <dbReference type="ARBA" id="ARBA00004141"/>
    </source>
</evidence>
<evidence type="ECO:0000313" key="9">
    <source>
        <dbReference type="Proteomes" id="UP000193467"/>
    </source>
</evidence>
<dbReference type="Proteomes" id="UP000193467">
    <property type="component" value="Unassembled WGS sequence"/>
</dbReference>
<accession>A0A1Y2F5Y8</accession>
<dbReference type="Gene3D" id="1.20.1080.10">
    <property type="entry name" value="Glycerol uptake facilitator protein"/>
    <property type="match status" value="1"/>
</dbReference>
<feature type="transmembrane region" description="Helical" evidence="7">
    <location>
        <begin position="109"/>
        <end position="132"/>
    </location>
</feature>
<evidence type="ECO:0000256" key="5">
    <source>
        <dbReference type="ARBA" id="ARBA00023136"/>
    </source>
</evidence>
<evidence type="ECO:0000313" key="8">
    <source>
        <dbReference type="EMBL" id="ORY78904.1"/>
    </source>
</evidence>